<reference evidence="2 3" key="1">
    <citation type="submission" date="2020-08" db="EMBL/GenBank/DDBJ databases">
        <title>Paraeoetvoesia sp. YC-7-48 draft genome sequence.</title>
        <authorList>
            <person name="Yao L."/>
        </authorList>
    </citation>
    <scope>NUCLEOTIDE SEQUENCE [LARGE SCALE GENOMIC DNA]</scope>
    <source>
        <strain evidence="3">YC-7-48</strain>
    </source>
</reference>
<dbReference type="Proteomes" id="UP000545386">
    <property type="component" value="Unassembled WGS sequence"/>
</dbReference>
<dbReference type="AlphaFoldDB" id="A0A842HS81"/>
<comment type="caution">
    <text evidence="2">The sequence shown here is derived from an EMBL/GenBank/DDBJ whole genome shotgun (WGS) entry which is preliminary data.</text>
</comment>
<dbReference type="EMBL" id="JACJUU010000020">
    <property type="protein sequence ID" value="MBC2771103.1"/>
    <property type="molecule type" value="Genomic_DNA"/>
</dbReference>
<dbReference type="Pfam" id="PF11666">
    <property type="entry name" value="DUF2933"/>
    <property type="match status" value="1"/>
</dbReference>
<evidence type="ECO:0000313" key="3">
    <source>
        <dbReference type="Proteomes" id="UP000545386"/>
    </source>
</evidence>
<feature type="region of interest" description="Disordered" evidence="1">
    <location>
        <begin position="59"/>
        <end position="100"/>
    </location>
</feature>
<feature type="compositionally biased region" description="Basic and acidic residues" evidence="1">
    <location>
        <begin position="59"/>
        <end position="77"/>
    </location>
</feature>
<protein>
    <submittedName>
        <fullName evidence="2">DUF2933 domain-containing protein</fullName>
    </submittedName>
</protein>
<sequence>MSINHTSPKRRRWTLWVFLALAAFYLIAEHRAHLAGSLRWLPLGLLLLCPLMHKFMHGGHGDHGRDDDENKADRPPDGGHASMRDSASSKDSSDISSGRH</sequence>
<name>A0A842HS81_9BURK</name>
<dbReference type="InterPro" id="IPR021682">
    <property type="entry name" value="DUF2933"/>
</dbReference>
<gene>
    <name evidence="2" type="ORF">GTU67_14435</name>
</gene>
<evidence type="ECO:0000256" key="1">
    <source>
        <dbReference type="SAM" id="MobiDB-lite"/>
    </source>
</evidence>
<organism evidence="2 3">
    <name type="scientific">Pusillimonas minor</name>
    <dbReference type="NCBI Taxonomy" id="2697024"/>
    <lineage>
        <taxon>Bacteria</taxon>
        <taxon>Pseudomonadati</taxon>
        <taxon>Pseudomonadota</taxon>
        <taxon>Betaproteobacteria</taxon>
        <taxon>Burkholderiales</taxon>
        <taxon>Alcaligenaceae</taxon>
        <taxon>Pusillimonas</taxon>
    </lineage>
</organism>
<keyword evidence="3" id="KW-1185">Reference proteome</keyword>
<evidence type="ECO:0000313" key="2">
    <source>
        <dbReference type="EMBL" id="MBC2771103.1"/>
    </source>
</evidence>
<accession>A0A842HS81</accession>
<proteinExistence type="predicted"/>